<evidence type="ECO:0000313" key="2">
    <source>
        <dbReference type="Proteomes" id="UP001161916"/>
    </source>
</evidence>
<proteinExistence type="predicted"/>
<sequence>MSVRSETLGEVIEWLKAQADSEWECAQEGLCEGYDGYDAYTRTIEHCQDMLLDDTAEHGKA</sequence>
<dbReference type="AlphaFoldDB" id="A0AA43T2G6"/>
<organism evidence="1 2">
    <name type="scientific">Bifidobacterium catenulatum subsp. kashiwanohense</name>
    <dbReference type="NCBI Taxonomy" id="630129"/>
    <lineage>
        <taxon>Bacteria</taxon>
        <taxon>Bacillati</taxon>
        <taxon>Actinomycetota</taxon>
        <taxon>Actinomycetes</taxon>
        <taxon>Bifidobacteriales</taxon>
        <taxon>Bifidobacteriaceae</taxon>
        <taxon>Bifidobacterium</taxon>
    </lineage>
</organism>
<protein>
    <submittedName>
        <fullName evidence="1">Uncharacterized protein</fullName>
    </submittedName>
</protein>
<dbReference type="Proteomes" id="UP001161916">
    <property type="component" value="Unassembled WGS sequence"/>
</dbReference>
<name>A0AA43T2G6_9BIFI</name>
<reference evidence="1" key="1">
    <citation type="submission" date="2022-09" db="EMBL/GenBank/DDBJ databases">
        <authorList>
            <person name="Orihara K."/>
        </authorList>
    </citation>
    <scope>NUCLEOTIDE SEQUENCE</scope>
    <source>
        <strain evidence="1">YIT 13062</strain>
    </source>
</reference>
<accession>A0AA43T2G6</accession>
<dbReference type="EMBL" id="JAOPMH010000001">
    <property type="protein sequence ID" value="MDH7889057.1"/>
    <property type="molecule type" value="Genomic_DNA"/>
</dbReference>
<evidence type="ECO:0000313" key="1">
    <source>
        <dbReference type="EMBL" id="MDH7889057.1"/>
    </source>
</evidence>
<comment type="caution">
    <text evidence="1">The sequence shown here is derived from an EMBL/GenBank/DDBJ whole genome shotgun (WGS) entry which is preliminary data.</text>
</comment>
<reference evidence="1" key="2">
    <citation type="journal article" date="2023" name="Gut Microbes">
        <title>Characterization of Bifidobacterium kashiwanohense that utilizes both milk- and plant-derived oligosaccharides.</title>
        <authorList>
            <person name="Orihara K."/>
            <person name="Yahagi K."/>
            <person name="Saito Y."/>
            <person name="Watanabe Y."/>
            <person name="Sasai T."/>
            <person name="Hara T."/>
            <person name="Tsukuda N."/>
            <person name="Oki K."/>
            <person name="Fujimoto J."/>
            <person name="Matsuki T."/>
        </authorList>
    </citation>
    <scope>NUCLEOTIDE SEQUENCE</scope>
    <source>
        <strain evidence="1">YIT 13062</strain>
    </source>
</reference>
<dbReference type="RefSeq" id="WP_281105252.1">
    <property type="nucleotide sequence ID" value="NZ_JAOPMH010000001.1"/>
</dbReference>
<gene>
    <name evidence="1" type="ORF">OB951_00230</name>
</gene>